<evidence type="ECO:0000313" key="2">
    <source>
        <dbReference type="EMBL" id="MEL5995004.1"/>
    </source>
</evidence>
<dbReference type="EMBL" id="JBCEVZ010000027">
    <property type="protein sequence ID" value="MEL5995004.1"/>
    <property type="molecule type" value="Genomic_DNA"/>
</dbReference>
<protein>
    <submittedName>
        <fullName evidence="2">Uncharacterized protein</fullName>
    </submittedName>
</protein>
<comment type="caution">
    <text evidence="2">The sequence shown here is derived from an EMBL/GenBank/DDBJ whole genome shotgun (WGS) entry which is preliminary data.</text>
</comment>
<name>A0ABU9LW83_9BACT</name>
<dbReference type="Proteomes" id="UP001479606">
    <property type="component" value="Unassembled WGS sequence"/>
</dbReference>
<evidence type="ECO:0000256" key="1">
    <source>
        <dbReference type="SAM" id="Phobius"/>
    </source>
</evidence>
<accession>A0ABU9LW83</accession>
<keyword evidence="1" id="KW-0472">Membrane</keyword>
<organism evidence="2 3">
    <name type="scientific">Hymenobacter segetis</name>
    <dbReference type="NCBI Taxonomy" id="2025509"/>
    <lineage>
        <taxon>Bacteria</taxon>
        <taxon>Pseudomonadati</taxon>
        <taxon>Bacteroidota</taxon>
        <taxon>Cytophagia</taxon>
        <taxon>Cytophagales</taxon>
        <taxon>Hymenobacteraceae</taxon>
        <taxon>Hymenobacter</taxon>
    </lineage>
</organism>
<dbReference type="RefSeq" id="WP_342298494.1">
    <property type="nucleotide sequence ID" value="NZ_JBCEVZ010000027.1"/>
</dbReference>
<evidence type="ECO:0000313" key="3">
    <source>
        <dbReference type="Proteomes" id="UP001479606"/>
    </source>
</evidence>
<proteinExistence type="predicted"/>
<gene>
    <name evidence="2" type="ORF">AAFH49_12370</name>
</gene>
<reference evidence="2 3" key="1">
    <citation type="journal article" date="2018" name="Arch. Microbiol.">
        <title>Hymenobacter segetis sp. nov., isolated from soil.</title>
        <authorList>
            <person name="Ten L.N."/>
            <person name="Lim S.J."/>
            <person name="Kim B.O."/>
            <person name="Kang I.K."/>
            <person name="Jung H.Y."/>
        </authorList>
    </citation>
    <scope>NUCLEOTIDE SEQUENCE [LARGE SCALE GENOMIC DNA]</scope>
    <source>
        <strain evidence="2 3">S7-3-11</strain>
    </source>
</reference>
<keyword evidence="1" id="KW-0812">Transmembrane</keyword>
<sequence length="162" mass="18041">MTIVGFCQRGKEPTAAYAFETPEFGLDEQGLHRLRSRFAFEHVAYADLTEATVTRGKSVQHWALLLLVGLCCLGFSAFTAYRLYLFLTYGRGHFYVQTLATPFFPGAIGLAAIWQALRVTDILAIRVGRRRLVFPLETLKGGQSPMALESYLAKRVGSRTSS</sequence>
<feature type="transmembrane region" description="Helical" evidence="1">
    <location>
        <begin position="62"/>
        <end position="83"/>
    </location>
</feature>
<keyword evidence="3" id="KW-1185">Reference proteome</keyword>
<feature type="transmembrane region" description="Helical" evidence="1">
    <location>
        <begin position="103"/>
        <end position="125"/>
    </location>
</feature>
<keyword evidence="1" id="KW-1133">Transmembrane helix</keyword>